<dbReference type="Pfam" id="PF17881">
    <property type="entry name" value="TseB"/>
    <property type="match status" value="1"/>
</dbReference>
<accession>A0A1G9CVW8</accession>
<dbReference type="AlphaFoldDB" id="A0A1G9CVW8"/>
<name>A0A1G9CVW8_9LACT</name>
<sequence length="157" mass="17982">MKKIIIGLAITLSLIIIGTIVLYQRSTTTFTRAQADTVAFVRERTNLDQVSDFHWFNGTETYLTVTGTNEEGQERIYIVQQDGGQITSFSAENTISEQEAVRMTREARNPVKILNARIGMIDDTPVWEISYRNENDRLGYYIVNLQTGEWLRTIDNI</sequence>
<reference evidence="3" key="1">
    <citation type="submission" date="2016-10" db="EMBL/GenBank/DDBJ databases">
        <authorList>
            <person name="Varghese N."/>
            <person name="Submissions S."/>
        </authorList>
    </citation>
    <scope>NUCLEOTIDE SEQUENCE [LARGE SCALE GENOMIC DNA]</scope>
    <source>
        <strain evidence="3">DSM 19181</strain>
    </source>
</reference>
<evidence type="ECO:0000259" key="1">
    <source>
        <dbReference type="Pfam" id="PF17881"/>
    </source>
</evidence>
<proteinExistence type="predicted"/>
<dbReference type="Proteomes" id="UP000199433">
    <property type="component" value="Unassembled WGS sequence"/>
</dbReference>
<keyword evidence="3" id="KW-1185">Reference proteome</keyword>
<dbReference type="STRING" id="426701.SAMN04488098_103814"/>
<evidence type="ECO:0000313" key="3">
    <source>
        <dbReference type="Proteomes" id="UP000199433"/>
    </source>
</evidence>
<feature type="domain" description="Cell wall elongation regulator TseB-like" evidence="1">
    <location>
        <begin position="37"/>
        <end position="79"/>
    </location>
</feature>
<protein>
    <submittedName>
        <fullName evidence="2">Uncharacterized protein YpmB</fullName>
    </submittedName>
</protein>
<dbReference type="SUPFAM" id="SSF54403">
    <property type="entry name" value="Cystatin/monellin"/>
    <property type="match status" value="2"/>
</dbReference>
<dbReference type="InterPro" id="IPR041401">
    <property type="entry name" value="TseB-like_dom"/>
</dbReference>
<dbReference type="InterPro" id="IPR046350">
    <property type="entry name" value="Cystatin_sf"/>
</dbReference>
<dbReference type="Gene3D" id="3.10.450.40">
    <property type="match status" value="2"/>
</dbReference>
<dbReference type="RefSeq" id="WP_091267845.1">
    <property type="nucleotide sequence ID" value="NZ_FNFK01000038.1"/>
</dbReference>
<gene>
    <name evidence="2" type="ORF">SAMN04488098_103814</name>
</gene>
<dbReference type="EMBL" id="FNFK01000038">
    <property type="protein sequence ID" value="SDK55792.1"/>
    <property type="molecule type" value="Genomic_DNA"/>
</dbReference>
<dbReference type="OrthoDB" id="2242521at2"/>
<organism evidence="2 3">
    <name type="scientific">Alkalibacterium thalassium</name>
    <dbReference type="NCBI Taxonomy" id="426701"/>
    <lineage>
        <taxon>Bacteria</taxon>
        <taxon>Bacillati</taxon>
        <taxon>Bacillota</taxon>
        <taxon>Bacilli</taxon>
        <taxon>Lactobacillales</taxon>
        <taxon>Carnobacteriaceae</taxon>
        <taxon>Alkalibacterium</taxon>
    </lineage>
</organism>
<evidence type="ECO:0000313" key="2">
    <source>
        <dbReference type="EMBL" id="SDK55792.1"/>
    </source>
</evidence>